<dbReference type="OrthoDB" id="2421008at2"/>
<feature type="domain" description="Putative component of 'biosynthetic module'" evidence="1">
    <location>
        <begin position="13"/>
        <end position="266"/>
    </location>
</feature>
<dbReference type="RefSeq" id="WP_126991546.1">
    <property type="nucleotide sequence ID" value="NZ_JTFC01000041.1"/>
</dbReference>
<organism evidence="2 3">
    <name type="scientific">Candidatus Kurthia intestinigallinarum</name>
    <dbReference type="NCBI Taxonomy" id="1562256"/>
    <lineage>
        <taxon>Bacteria</taxon>
        <taxon>Bacillati</taxon>
        <taxon>Bacillota</taxon>
        <taxon>Bacilli</taxon>
        <taxon>Bacillales</taxon>
        <taxon>Caryophanaceae</taxon>
        <taxon>Kurthia</taxon>
    </lineage>
</organism>
<feature type="domain" description="Putative component of 'biosynthetic module'" evidence="1">
    <location>
        <begin position="291"/>
        <end position="508"/>
    </location>
</feature>
<evidence type="ECO:0000313" key="2">
    <source>
        <dbReference type="EMBL" id="RUS53001.1"/>
    </source>
</evidence>
<reference evidence="2 3" key="1">
    <citation type="submission" date="2014-11" db="EMBL/GenBank/DDBJ databases">
        <title>Genome sequence and analysis of novel Kurthia sp.</title>
        <authorList>
            <person name="Lawson J.N."/>
            <person name="Gonzalez J.E."/>
            <person name="Rinauldi L."/>
            <person name="Xuan Z."/>
            <person name="Firman A."/>
            <person name="Shaddox L."/>
            <person name="Trudeau A."/>
            <person name="Shah S."/>
            <person name="Reiman D."/>
        </authorList>
    </citation>
    <scope>NUCLEOTIDE SEQUENCE [LARGE SCALE GENOMIC DNA]</scope>
    <source>
        <strain evidence="2 3">3B1D</strain>
    </source>
</reference>
<dbReference type="EMBL" id="JTFC01000041">
    <property type="protein sequence ID" value="RUS53001.1"/>
    <property type="molecule type" value="Genomic_DNA"/>
</dbReference>
<gene>
    <name evidence="2" type="ORF">QI30_15695</name>
</gene>
<evidence type="ECO:0000259" key="1">
    <source>
        <dbReference type="Pfam" id="PF14266"/>
    </source>
</evidence>
<protein>
    <recommendedName>
        <fullName evidence="1">Putative component of 'biosynthetic module' domain-containing protein</fullName>
    </recommendedName>
</protein>
<evidence type="ECO:0000313" key="3">
    <source>
        <dbReference type="Proteomes" id="UP000288623"/>
    </source>
</evidence>
<dbReference type="AlphaFoldDB" id="A0A433RQG6"/>
<keyword evidence="3" id="KW-1185">Reference proteome</keyword>
<sequence length="539" mass="63886">MNQLTITPLPWKDTDDWLNYFLLASTERPRYSLTEQNLTFERVAVRVLGVPLDDVEYFNTLYEWHTASDVHVLSEELNKQIQNEDFQLLQNILQQHKELPKGLSINRLVAMMYGAKLIPQHKDPQMNRHLQTTLIRVIKTFQQQQAQGLLSNDFRRFLIDLVKWMKNHWIVWMKDATPQTPFPKVVWYGDTTQSQRYFLLLLMWLGCDVLLFHPAGKDDFQPLDPHNEESTVYRYGDTAPMQPFPTQIREVQATVGYRSTQQLERLIEDEHGVYRPWQYQNYEPHNVMLQHTYDDIFIYAKEPAMMRPGFKAQKPTIYIPNIFAKVNGMSRDKQDYWEKMHALVELPNTLLIQQFPYVKESKANFQFHYDKSLVGGNLDSERMMGTSWWQYKELSPEIQVAIARIIIDCCENPSIQKINGEKERDLAITTLKQLSMVPKEILRFMQSFDYAQQLPKIVVFYDESLGHLTRADAILFSFLNRFGFDIIFYTPTGKQDIENYLEPSIYTIHRLEEMVFDVHYEQPTKTQSFIQKIRKRFFD</sequence>
<dbReference type="Proteomes" id="UP000288623">
    <property type="component" value="Unassembled WGS sequence"/>
</dbReference>
<proteinExistence type="predicted"/>
<name>A0A433RQG6_9BACL</name>
<comment type="caution">
    <text evidence="2">The sequence shown here is derived from an EMBL/GenBank/DDBJ whole genome shotgun (WGS) entry which is preliminary data.</text>
</comment>
<accession>A0A433RQG6</accession>
<dbReference type="InterPro" id="IPR025647">
    <property type="entry name" value="YceG_bac"/>
</dbReference>
<dbReference type="Pfam" id="PF14266">
    <property type="entry name" value="YceG_bac"/>
    <property type="match status" value="2"/>
</dbReference>